<keyword evidence="4" id="KW-0413">Isomerase</keyword>
<dbReference type="EMBL" id="CP022295">
    <property type="protein sequence ID" value="QSR28797.1"/>
    <property type="molecule type" value="Genomic_DNA"/>
</dbReference>
<reference evidence="4 5" key="1">
    <citation type="submission" date="2017-06" db="EMBL/GenBank/DDBJ databases">
        <title>Complete Genome Sequence of the Soil Carbazole-Degrading Bacterium Nocardioides aromaticivorans IC177.</title>
        <authorList>
            <person name="Vejarano F."/>
            <person name="Suzuki-Minakuchi C."/>
            <person name="Ohtsubo Y."/>
            <person name="Tsuda M."/>
            <person name="Okada K."/>
            <person name="Nojiri H."/>
        </authorList>
    </citation>
    <scope>NUCLEOTIDE SEQUENCE [LARGE SCALE GENOMIC DNA]</scope>
    <source>
        <strain evidence="4 5">IC177</strain>
    </source>
</reference>
<dbReference type="PANTHER" id="PTHR42796:SF4">
    <property type="entry name" value="FUMARYLACETOACETATE HYDROLASE DOMAIN-CONTAINING PROTEIN 2A"/>
    <property type="match status" value="1"/>
</dbReference>
<dbReference type="InterPro" id="IPR036663">
    <property type="entry name" value="Fumarylacetoacetase_C_sf"/>
</dbReference>
<dbReference type="Gene3D" id="3.90.850.10">
    <property type="entry name" value="Fumarylacetoacetase-like, C-terminal domain"/>
    <property type="match status" value="1"/>
</dbReference>
<name>A0ABX7PSQ4_9ACTN</name>
<dbReference type="Proteomes" id="UP000662818">
    <property type="component" value="Chromosome"/>
</dbReference>
<comment type="similarity">
    <text evidence="1">Belongs to the FAH family.</text>
</comment>
<evidence type="ECO:0000259" key="3">
    <source>
        <dbReference type="Pfam" id="PF01557"/>
    </source>
</evidence>
<proteinExistence type="inferred from homology"/>
<keyword evidence="5" id="KW-1185">Reference proteome</keyword>
<evidence type="ECO:0000256" key="2">
    <source>
        <dbReference type="ARBA" id="ARBA00022723"/>
    </source>
</evidence>
<sequence length="278" mass="29219">MRYTVARTNGGPRVVIDRGSGHAVITTWTSLRDAFLGGLLDGADGVGAVEVDVAELDLAPAAGVVGKVLCVGHNYTQHILEMGHGLPDHPNVFSKYPEALVGPFDDIALSEESQAWDWEGELALVIGKAARNVTEAEAPSHIAGYTVANDISARDWQRRSTQWLLGKTFAATTPLGPWFVSSDEVDPDAGLALTCSVDGDVKQASTTSDLLFKPAFLVSYLSRVLTLEPGDVVLTGTPAGVGAAREPAEFLRPGQEVVTEIEGVGRLSNKCVAAAGIG</sequence>
<dbReference type="SUPFAM" id="SSF56529">
    <property type="entry name" value="FAH"/>
    <property type="match status" value="1"/>
</dbReference>
<organism evidence="4 5">
    <name type="scientific">Nocardioides aromaticivorans</name>
    <dbReference type="NCBI Taxonomy" id="200618"/>
    <lineage>
        <taxon>Bacteria</taxon>
        <taxon>Bacillati</taxon>
        <taxon>Actinomycetota</taxon>
        <taxon>Actinomycetes</taxon>
        <taxon>Propionibacteriales</taxon>
        <taxon>Nocardioidaceae</taxon>
        <taxon>Nocardioides</taxon>
    </lineage>
</organism>
<gene>
    <name evidence="4" type="ORF">CFH99_24550</name>
</gene>
<evidence type="ECO:0000313" key="4">
    <source>
        <dbReference type="EMBL" id="QSR28797.1"/>
    </source>
</evidence>
<keyword evidence="2" id="KW-0479">Metal-binding</keyword>
<dbReference type="PANTHER" id="PTHR42796">
    <property type="entry name" value="FUMARYLACETOACETATE HYDROLASE DOMAIN-CONTAINING PROTEIN 2A-RELATED"/>
    <property type="match status" value="1"/>
</dbReference>
<dbReference type="InterPro" id="IPR051121">
    <property type="entry name" value="FAH"/>
</dbReference>
<accession>A0ABX7PSQ4</accession>
<dbReference type="Pfam" id="PF01557">
    <property type="entry name" value="FAA_hydrolase"/>
    <property type="match status" value="1"/>
</dbReference>
<dbReference type="InterPro" id="IPR011234">
    <property type="entry name" value="Fumarylacetoacetase-like_C"/>
</dbReference>
<evidence type="ECO:0000256" key="1">
    <source>
        <dbReference type="ARBA" id="ARBA00010211"/>
    </source>
</evidence>
<protein>
    <submittedName>
        <fullName evidence="4">2-hydroxyhepta-2,4-diene-1,7-dioate isomerase</fullName>
    </submittedName>
</protein>
<feature type="domain" description="Fumarylacetoacetase-like C-terminal" evidence="3">
    <location>
        <begin position="67"/>
        <end position="270"/>
    </location>
</feature>
<dbReference type="RefSeq" id="WP_207007684.1">
    <property type="nucleotide sequence ID" value="NZ_CP022295.1"/>
</dbReference>
<evidence type="ECO:0000313" key="5">
    <source>
        <dbReference type="Proteomes" id="UP000662818"/>
    </source>
</evidence>
<dbReference type="GO" id="GO:0016853">
    <property type="term" value="F:isomerase activity"/>
    <property type="evidence" value="ECO:0007669"/>
    <property type="project" value="UniProtKB-KW"/>
</dbReference>